<name>A0ABU6AUM4_9NOCA</name>
<dbReference type="RefSeq" id="WP_195080111.1">
    <property type="nucleotide sequence ID" value="NZ_JAYESH010000002.1"/>
</dbReference>
<evidence type="ECO:0000313" key="1">
    <source>
        <dbReference type="EMBL" id="MEB3511201.1"/>
    </source>
</evidence>
<reference evidence="1 2" key="1">
    <citation type="submission" date="2023-12" db="EMBL/GenBank/DDBJ databases">
        <title>novel species in genus Nocarida.</title>
        <authorList>
            <person name="Li Z."/>
        </authorList>
    </citation>
    <scope>NUCLEOTIDE SEQUENCE [LARGE SCALE GENOMIC DNA]</scope>
    <source>
        <strain evidence="1 2">CDC186</strain>
    </source>
</reference>
<evidence type="ECO:0008006" key="3">
    <source>
        <dbReference type="Google" id="ProtNLM"/>
    </source>
</evidence>
<evidence type="ECO:0000313" key="2">
    <source>
        <dbReference type="Proteomes" id="UP001348098"/>
    </source>
</evidence>
<sequence>MAAIEQGSADPEIAAEVRGAFAELDRCTAVQGRDGTVPTATSLGLRWRARADEAIADFRPKRPAGPYRRQKENDHPLTLREFRARLVERL</sequence>
<protein>
    <recommendedName>
        <fullName evidence="3">Transposase</fullName>
    </recommendedName>
</protein>
<dbReference type="Proteomes" id="UP001348098">
    <property type="component" value="Unassembled WGS sequence"/>
</dbReference>
<keyword evidence="2" id="KW-1185">Reference proteome</keyword>
<proteinExistence type="predicted"/>
<comment type="caution">
    <text evidence="1">The sequence shown here is derived from an EMBL/GenBank/DDBJ whole genome shotgun (WGS) entry which is preliminary data.</text>
</comment>
<organism evidence="1 2">
    <name type="scientific">Nocardia implantans</name>
    <dbReference type="NCBI Taxonomy" id="3108168"/>
    <lineage>
        <taxon>Bacteria</taxon>
        <taxon>Bacillati</taxon>
        <taxon>Actinomycetota</taxon>
        <taxon>Actinomycetes</taxon>
        <taxon>Mycobacteriales</taxon>
        <taxon>Nocardiaceae</taxon>
        <taxon>Nocardia</taxon>
    </lineage>
</organism>
<gene>
    <name evidence="1" type="ORF">U3653_14325</name>
</gene>
<accession>A0ABU6AUM4</accession>
<dbReference type="EMBL" id="JAYKYQ010000005">
    <property type="protein sequence ID" value="MEB3511201.1"/>
    <property type="molecule type" value="Genomic_DNA"/>
</dbReference>